<dbReference type="HOGENOM" id="CLU_120388_2_2_9"/>
<keyword evidence="2" id="KW-1185">Reference proteome</keyword>
<dbReference type="Gene3D" id="2.40.128.20">
    <property type="match status" value="1"/>
</dbReference>
<dbReference type="AlphaFoldDB" id="G9QJC9"/>
<dbReference type="Pfam" id="PF09148">
    <property type="entry name" value="DUF1934"/>
    <property type="match status" value="1"/>
</dbReference>
<evidence type="ECO:0000313" key="1">
    <source>
        <dbReference type="EMBL" id="EHL78731.1"/>
    </source>
</evidence>
<organism evidence="1 2">
    <name type="scientific">Bacillus smithii 7_3_47FAA</name>
    <dbReference type="NCBI Taxonomy" id="665952"/>
    <lineage>
        <taxon>Bacteria</taxon>
        <taxon>Bacillati</taxon>
        <taxon>Bacillota</taxon>
        <taxon>Bacilli</taxon>
        <taxon>Bacillales</taxon>
        <taxon>Bacillaceae</taxon>
        <taxon>Bacillus</taxon>
    </lineage>
</organism>
<evidence type="ECO:0008006" key="3">
    <source>
        <dbReference type="Google" id="ProtNLM"/>
    </source>
</evidence>
<dbReference type="Proteomes" id="UP000011747">
    <property type="component" value="Unassembled WGS sequence"/>
</dbReference>
<dbReference type="RefSeq" id="WP_003353386.1">
    <property type="nucleotide sequence ID" value="NZ_JH414746.1"/>
</dbReference>
<proteinExistence type="predicted"/>
<dbReference type="PATRIC" id="fig|665952.3.peg.1088"/>
<comment type="caution">
    <text evidence="1">The sequence shown here is derived from an EMBL/GenBank/DDBJ whole genome shotgun (WGS) entry which is preliminary data.</text>
</comment>
<dbReference type="InterPro" id="IPR012674">
    <property type="entry name" value="Calycin"/>
</dbReference>
<gene>
    <name evidence="1" type="ORF">HMPREF1015_02577</name>
</gene>
<dbReference type="InterPro" id="IPR015231">
    <property type="entry name" value="DUF1934"/>
</dbReference>
<dbReference type="EMBL" id="ACWF01000056">
    <property type="protein sequence ID" value="EHL78731.1"/>
    <property type="molecule type" value="Genomic_DNA"/>
</dbReference>
<sequence>MPLDMTVDIDLKMQINGMSLFERDVEGLADSIDQKRTVKIHLSTVITNDEEKEEFELVLFGEYFEKGGSVYLKYTEVQEEGTVRTIVKMSGEEAVILRNGAVKSRLVFDKNHPMSGSYDSPYGTLLLNTITRNMDRYTYSEKPLNGRLALTYDLFMQGKFLGIYSLTITFKEVKNV</sequence>
<dbReference type="SUPFAM" id="SSF50814">
    <property type="entry name" value="Lipocalins"/>
    <property type="match status" value="1"/>
</dbReference>
<protein>
    <recommendedName>
        <fullName evidence="3">DUF1934 domain-containing protein</fullName>
    </recommendedName>
</protein>
<reference evidence="1 2" key="1">
    <citation type="submission" date="2011-09" db="EMBL/GenBank/DDBJ databases">
        <title>The Genome Sequence of Bacillus smithii 7_3_47FAA.</title>
        <authorList>
            <consortium name="The Broad Institute Genome Sequencing Platform"/>
            <person name="Earl A."/>
            <person name="Ward D."/>
            <person name="Feldgarden M."/>
            <person name="Gevers D."/>
            <person name="Daigneault M."/>
            <person name="Strauss J."/>
            <person name="Allen-Vercoe E."/>
            <person name="Young S.K."/>
            <person name="Zeng Q."/>
            <person name="Gargeya S."/>
            <person name="Fitzgerald M."/>
            <person name="Haas B."/>
            <person name="Abouelleil A."/>
            <person name="Alvarado L."/>
            <person name="Arachchi H.M."/>
            <person name="Berlin A."/>
            <person name="Brown A."/>
            <person name="Chapman S.B."/>
            <person name="Chen Z."/>
            <person name="Dunbar C."/>
            <person name="Freedman E."/>
            <person name="Gearin G."/>
            <person name="Goldberg J."/>
            <person name="Griggs A."/>
            <person name="Gujja S."/>
            <person name="Heiman D."/>
            <person name="Howarth C."/>
            <person name="Larson L."/>
            <person name="Lui A."/>
            <person name="MacDonald P.J.P."/>
            <person name="Montmayeur A."/>
            <person name="Murphy C."/>
            <person name="Neiman D."/>
            <person name="Pearson M."/>
            <person name="Priest M."/>
            <person name="Roberts A."/>
            <person name="Saif S."/>
            <person name="Shea T."/>
            <person name="Shenoy N."/>
            <person name="Sisk P."/>
            <person name="Stolte C."/>
            <person name="Sykes S."/>
            <person name="Wortman J."/>
            <person name="Nusbaum C."/>
            <person name="Birren B."/>
        </authorList>
    </citation>
    <scope>NUCLEOTIDE SEQUENCE [LARGE SCALE GENOMIC DNA]</scope>
    <source>
        <strain evidence="1 2">7_3_47FAA</strain>
    </source>
</reference>
<accession>G9QJC9</accession>
<evidence type="ECO:0000313" key="2">
    <source>
        <dbReference type="Proteomes" id="UP000011747"/>
    </source>
</evidence>
<name>G9QJC9_9BACI</name>